<keyword evidence="1" id="KW-1133">Transmembrane helix</keyword>
<evidence type="ECO:0000256" key="1">
    <source>
        <dbReference type="SAM" id="Phobius"/>
    </source>
</evidence>
<sequence>MTTKTGRPEAWRSLLQRGIDTAAEVSGAVAEKLNAAADPRAKLLRKRRWALRFAVFFTFATGFWVFVTAVLAAWTTPVWVLIITGAIAAGAAFPATLAWLRYRWLRRTPLPVQRPTVGRRLPPWGSAARQPMSALLASERGMFSLLGVMERGRMVPPEELHELTTVANQAARTMMATADEVVSMERAAGNAPQSRPHLVPTINAFAAQLNQGVRQYNEMVTAAAQLVSSVNGGANGQMPGGPAAPLSQQRYRSELTGATDRLTGWAQAFDELGGLRRA</sequence>
<reference evidence="2 3" key="1">
    <citation type="journal article" date="2013" name="Genome Announc.">
        <title>Draft genome sequence of MKD8, a conjugal recipient Mycobacterium smegmatis strain.</title>
        <authorList>
            <person name="Gray T.A."/>
            <person name="Palumbo M.J."/>
            <person name="Derbyshire K.M."/>
        </authorList>
    </citation>
    <scope>NUCLEOTIDE SEQUENCE [LARGE SCALE GENOMIC DNA]</scope>
    <source>
        <strain evidence="2 3">MKD8</strain>
    </source>
</reference>
<dbReference type="Proteomes" id="UP000011200">
    <property type="component" value="Chromosome"/>
</dbReference>
<keyword evidence="1" id="KW-0472">Membrane</keyword>
<feature type="transmembrane region" description="Helical" evidence="1">
    <location>
        <begin position="49"/>
        <end position="72"/>
    </location>
</feature>
<keyword evidence="1" id="KW-0812">Transmembrane</keyword>
<dbReference type="InterPro" id="IPR057952">
    <property type="entry name" value="Rv2743c-like"/>
</dbReference>
<protein>
    <submittedName>
        <fullName evidence="2">Uncharacterized protein</fullName>
    </submittedName>
</protein>
<dbReference type="NCBIfam" id="NF047839">
    <property type="entry name" value="PspM_Rv2743c"/>
    <property type="match status" value="1"/>
</dbReference>
<dbReference type="AlphaFoldDB" id="A0A2U9PPK5"/>
<reference evidence="3" key="2">
    <citation type="submission" date="2018-03" db="EMBL/GenBank/DDBJ databases">
        <authorList>
            <person name="Derbyshire K."/>
            <person name="Gray T.A."/>
            <person name="Champion M."/>
        </authorList>
    </citation>
    <scope>NUCLEOTIDE SEQUENCE [LARGE SCALE GENOMIC DNA]</scope>
    <source>
        <strain evidence="3">MKD8</strain>
    </source>
</reference>
<organism evidence="2 3">
    <name type="scientific">Mycolicibacterium smegmatis (strain MKD8)</name>
    <name type="common">Mycobacterium smegmatis</name>
    <dbReference type="NCBI Taxonomy" id="1214915"/>
    <lineage>
        <taxon>Bacteria</taxon>
        <taxon>Bacillati</taxon>
        <taxon>Actinomycetota</taxon>
        <taxon>Actinomycetes</taxon>
        <taxon>Mycobacteriales</taxon>
        <taxon>Mycobacteriaceae</taxon>
        <taxon>Mycolicibacterium</taxon>
    </lineage>
</organism>
<evidence type="ECO:0000313" key="3">
    <source>
        <dbReference type="Proteomes" id="UP000011200"/>
    </source>
</evidence>
<dbReference type="Pfam" id="PF25587">
    <property type="entry name" value="Rv2743c"/>
    <property type="match status" value="1"/>
</dbReference>
<evidence type="ECO:0000313" key="2">
    <source>
        <dbReference type="EMBL" id="AWT53653.1"/>
    </source>
</evidence>
<feature type="transmembrane region" description="Helical" evidence="1">
    <location>
        <begin position="78"/>
        <end position="100"/>
    </location>
</feature>
<dbReference type="EMBL" id="CP027541">
    <property type="protein sequence ID" value="AWT53653.1"/>
    <property type="molecule type" value="Genomic_DNA"/>
</dbReference>
<accession>A0A2U9PPK5</accession>
<gene>
    <name evidence="2" type="ORF">D806_026750</name>
</gene>
<name>A0A2U9PPK5_MYCSE</name>
<dbReference type="RefSeq" id="WP_003894081.1">
    <property type="nucleotide sequence ID" value="NZ_CP027541.1"/>
</dbReference>
<proteinExistence type="predicted"/>